<keyword evidence="1 5" id="KW-0813">Transport</keyword>
<dbReference type="GO" id="GO:0006913">
    <property type="term" value="P:nucleocytoplasmic transport"/>
    <property type="evidence" value="ECO:0007669"/>
    <property type="project" value="UniProtKB-UniRule"/>
</dbReference>
<dbReference type="SUPFAM" id="SSF54427">
    <property type="entry name" value="NTF2-like"/>
    <property type="match status" value="1"/>
</dbReference>
<dbReference type="PANTHER" id="PTHR12612">
    <property type="entry name" value="NUCLEAR TRANSPORT FACTOR 2"/>
    <property type="match status" value="1"/>
</dbReference>
<name>A0A9D4QM65_RHISA</name>
<dbReference type="GO" id="GO:0005634">
    <property type="term" value="C:nucleus"/>
    <property type="evidence" value="ECO:0007669"/>
    <property type="project" value="UniProtKB-SubCell"/>
</dbReference>
<keyword evidence="2 5" id="KW-0653">Protein transport</keyword>
<organism evidence="7 8">
    <name type="scientific">Rhipicephalus sanguineus</name>
    <name type="common">Brown dog tick</name>
    <name type="synonym">Ixodes sanguineus</name>
    <dbReference type="NCBI Taxonomy" id="34632"/>
    <lineage>
        <taxon>Eukaryota</taxon>
        <taxon>Metazoa</taxon>
        <taxon>Ecdysozoa</taxon>
        <taxon>Arthropoda</taxon>
        <taxon>Chelicerata</taxon>
        <taxon>Arachnida</taxon>
        <taxon>Acari</taxon>
        <taxon>Parasitiformes</taxon>
        <taxon>Ixodida</taxon>
        <taxon>Ixodoidea</taxon>
        <taxon>Ixodidae</taxon>
        <taxon>Rhipicephalinae</taxon>
        <taxon>Rhipicephalus</taxon>
        <taxon>Rhipicephalus</taxon>
    </lineage>
</organism>
<dbReference type="OrthoDB" id="25408at2759"/>
<evidence type="ECO:0000259" key="6">
    <source>
        <dbReference type="PROSITE" id="PS50177"/>
    </source>
</evidence>
<proteinExistence type="predicted"/>
<dbReference type="EMBL" id="JABSTV010001245">
    <property type="protein sequence ID" value="KAH7983010.1"/>
    <property type="molecule type" value="Genomic_DNA"/>
</dbReference>
<dbReference type="Gene3D" id="3.10.450.50">
    <property type="match status" value="1"/>
</dbReference>
<evidence type="ECO:0000313" key="8">
    <source>
        <dbReference type="Proteomes" id="UP000821837"/>
    </source>
</evidence>
<feature type="domain" description="NTF2" evidence="6">
    <location>
        <begin position="21"/>
        <end position="136"/>
    </location>
</feature>
<evidence type="ECO:0000256" key="1">
    <source>
        <dbReference type="ARBA" id="ARBA00022448"/>
    </source>
</evidence>
<keyword evidence="8" id="KW-1185">Reference proteome</keyword>
<evidence type="ECO:0000256" key="5">
    <source>
        <dbReference type="RuleBase" id="RU369002"/>
    </source>
</evidence>
<evidence type="ECO:0000256" key="4">
    <source>
        <dbReference type="ARBA" id="ARBA00070836"/>
    </source>
</evidence>
<dbReference type="GO" id="GO:0005737">
    <property type="term" value="C:cytoplasm"/>
    <property type="evidence" value="ECO:0007669"/>
    <property type="project" value="UniProtKB-SubCell"/>
</dbReference>
<dbReference type="Pfam" id="PF02136">
    <property type="entry name" value="NTF2"/>
    <property type="match status" value="1"/>
</dbReference>
<dbReference type="Proteomes" id="UP000821837">
    <property type="component" value="Chromosome 1"/>
</dbReference>
<dbReference type="InterPro" id="IPR002075">
    <property type="entry name" value="NTF2_dom"/>
</dbReference>
<comment type="function">
    <text evidence="5">Has a role in nuclear-cytoplasmic transport of proteins and mRNAs.</text>
</comment>
<dbReference type="InterPro" id="IPR032710">
    <property type="entry name" value="NTF2-like_dom_sf"/>
</dbReference>
<dbReference type="FunFam" id="3.10.450.50:FF:000006">
    <property type="entry name" value="NTF2-related export protein 2 isoform 1"/>
    <property type="match status" value="1"/>
</dbReference>
<sequence length="142" mass="16079">MAGLRGPDARFHQQADQATKAGEDFARLFYDTLEKRRHLLGNFFLDTANLVWNGNPYCTKEAIGRFYESLPACQTDVICADAQPFRGEFVQGQTAIHVVVAGQIKFSGKRWVPYTESFVLTAQDNVWKIAVDTFRFQEPAPM</sequence>
<evidence type="ECO:0000256" key="3">
    <source>
        <dbReference type="ARBA" id="ARBA00023242"/>
    </source>
</evidence>
<gene>
    <name evidence="7" type="ORF">HPB52_008719</name>
</gene>
<dbReference type="GO" id="GO:0051028">
    <property type="term" value="P:mRNA transport"/>
    <property type="evidence" value="ECO:0007669"/>
    <property type="project" value="UniProtKB-UniRule"/>
</dbReference>
<protein>
    <recommendedName>
        <fullName evidence="4 5">NTF2-related export protein</fullName>
    </recommendedName>
</protein>
<evidence type="ECO:0000256" key="2">
    <source>
        <dbReference type="ARBA" id="ARBA00022927"/>
    </source>
</evidence>
<accession>A0A9D4QM65</accession>
<dbReference type="InterPro" id="IPR045875">
    <property type="entry name" value="NTF2"/>
</dbReference>
<dbReference type="VEuPathDB" id="VectorBase:RSAN_030198"/>
<evidence type="ECO:0000313" key="7">
    <source>
        <dbReference type="EMBL" id="KAH7983010.1"/>
    </source>
</evidence>
<dbReference type="OMA" id="TENHNTI"/>
<dbReference type="PROSITE" id="PS50177">
    <property type="entry name" value="NTF2_DOMAIN"/>
    <property type="match status" value="1"/>
</dbReference>
<comment type="subcellular location">
    <subcellularLocation>
        <location evidence="5">Cytoplasm</location>
    </subcellularLocation>
    <subcellularLocation>
        <location evidence="5">Nucleus</location>
    </subcellularLocation>
</comment>
<keyword evidence="5" id="KW-0963">Cytoplasm</keyword>
<comment type="caution">
    <text evidence="7">The sequence shown here is derived from an EMBL/GenBank/DDBJ whole genome shotgun (WGS) entry which is preliminary data.</text>
</comment>
<dbReference type="GO" id="GO:0015031">
    <property type="term" value="P:protein transport"/>
    <property type="evidence" value="ECO:0007669"/>
    <property type="project" value="UniProtKB-KW"/>
</dbReference>
<keyword evidence="3 5" id="KW-0539">Nucleus</keyword>
<reference evidence="7" key="2">
    <citation type="submission" date="2021-09" db="EMBL/GenBank/DDBJ databases">
        <authorList>
            <person name="Jia N."/>
            <person name="Wang J."/>
            <person name="Shi W."/>
            <person name="Du L."/>
            <person name="Sun Y."/>
            <person name="Zhan W."/>
            <person name="Jiang J."/>
            <person name="Wang Q."/>
            <person name="Zhang B."/>
            <person name="Ji P."/>
            <person name="Sakyi L.B."/>
            <person name="Cui X."/>
            <person name="Yuan T."/>
            <person name="Jiang B."/>
            <person name="Yang W."/>
            <person name="Lam T.T.-Y."/>
            <person name="Chang Q."/>
            <person name="Ding S."/>
            <person name="Wang X."/>
            <person name="Zhu J."/>
            <person name="Ruan X."/>
            <person name="Zhao L."/>
            <person name="Wei J."/>
            <person name="Que T."/>
            <person name="Du C."/>
            <person name="Cheng J."/>
            <person name="Dai P."/>
            <person name="Han X."/>
            <person name="Huang E."/>
            <person name="Gao Y."/>
            <person name="Liu J."/>
            <person name="Shao H."/>
            <person name="Ye R."/>
            <person name="Li L."/>
            <person name="Wei W."/>
            <person name="Wang X."/>
            <person name="Wang C."/>
            <person name="Huo Q."/>
            <person name="Li W."/>
            <person name="Guo W."/>
            <person name="Chen H."/>
            <person name="Chen S."/>
            <person name="Zhou L."/>
            <person name="Zhou L."/>
            <person name="Ni X."/>
            <person name="Tian J."/>
            <person name="Zhou Y."/>
            <person name="Sheng Y."/>
            <person name="Liu T."/>
            <person name="Pan Y."/>
            <person name="Xia L."/>
            <person name="Li J."/>
            <person name="Zhao F."/>
            <person name="Cao W."/>
        </authorList>
    </citation>
    <scope>NUCLEOTIDE SEQUENCE</scope>
    <source>
        <strain evidence="7">Rsan-2018</strain>
        <tissue evidence="7">Larvae</tissue>
    </source>
</reference>
<reference evidence="7" key="1">
    <citation type="journal article" date="2020" name="Cell">
        <title>Large-Scale Comparative Analyses of Tick Genomes Elucidate Their Genetic Diversity and Vector Capacities.</title>
        <authorList>
            <consortium name="Tick Genome and Microbiome Consortium (TIGMIC)"/>
            <person name="Jia N."/>
            <person name="Wang J."/>
            <person name="Shi W."/>
            <person name="Du L."/>
            <person name="Sun Y."/>
            <person name="Zhan W."/>
            <person name="Jiang J.F."/>
            <person name="Wang Q."/>
            <person name="Zhang B."/>
            <person name="Ji P."/>
            <person name="Bell-Sakyi L."/>
            <person name="Cui X.M."/>
            <person name="Yuan T.T."/>
            <person name="Jiang B.G."/>
            <person name="Yang W.F."/>
            <person name="Lam T.T."/>
            <person name="Chang Q.C."/>
            <person name="Ding S.J."/>
            <person name="Wang X.J."/>
            <person name="Zhu J.G."/>
            <person name="Ruan X.D."/>
            <person name="Zhao L."/>
            <person name="Wei J.T."/>
            <person name="Ye R.Z."/>
            <person name="Que T.C."/>
            <person name="Du C.H."/>
            <person name="Zhou Y.H."/>
            <person name="Cheng J.X."/>
            <person name="Dai P.F."/>
            <person name="Guo W.B."/>
            <person name="Han X.H."/>
            <person name="Huang E.J."/>
            <person name="Li L.F."/>
            <person name="Wei W."/>
            <person name="Gao Y.C."/>
            <person name="Liu J.Z."/>
            <person name="Shao H.Z."/>
            <person name="Wang X."/>
            <person name="Wang C.C."/>
            <person name="Yang T.C."/>
            <person name="Huo Q.B."/>
            <person name="Li W."/>
            <person name="Chen H.Y."/>
            <person name="Chen S.E."/>
            <person name="Zhou L.G."/>
            <person name="Ni X.B."/>
            <person name="Tian J.H."/>
            <person name="Sheng Y."/>
            <person name="Liu T."/>
            <person name="Pan Y.S."/>
            <person name="Xia L.Y."/>
            <person name="Li J."/>
            <person name="Zhao F."/>
            <person name="Cao W.C."/>
        </authorList>
    </citation>
    <scope>NUCLEOTIDE SEQUENCE</scope>
    <source>
        <strain evidence="7">Rsan-2018</strain>
    </source>
</reference>
<dbReference type="InterPro" id="IPR018222">
    <property type="entry name" value="Nuclear_transport_factor_2_euk"/>
</dbReference>
<dbReference type="AlphaFoldDB" id="A0A9D4QM65"/>